<dbReference type="AlphaFoldDB" id="A0A8H4PR14"/>
<dbReference type="Gene3D" id="3.10.200.10">
    <property type="entry name" value="Alpha carbonic anhydrase"/>
    <property type="match status" value="1"/>
</dbReference>
<sequence>MEPGKEVTVDGSSLTFQLYSYPHGVELENIGDTVQANVNGHHLLGEHYPAEVHSCRKLRLTVKEVSRPGQSAFTGPLNHADLQYHLSQSDVYQYSGSLTTPPCSENVVVGVVARPLYFHPREYRALKDTIKFNSRYTDRPGRPNLLSGKI</sequence>
<comment type="caution">
    <text evidence="2">The sequence shown here is derived from an EMBL/GenBank/DDBJ whole genome shotgun (WGS) entry which is preliminary data.</text>
</comment>
<evidence type="ECO:0000313" key="3">
    <source>
        <dbReference type="Proteomes" id="UP000557566"/>
    </source>
</evidence>
<dbReference type="InterPro" id="IPR036398">
    <property type="entry name" value="CA_dom_sf"/>
</dbReference>
<dbReference type="PROSITE" id="PS51144">
    <property type="entry name" value="ALPHA_CA_2"/>
    <property type="match status" value="1"/>
</dbReference>
<proteinExistence type="predicted"/>
<accession>A0A8H4PR14</accession>
<dbReference type="Proteomes" id="UP000557566">
    <property type="component" value="Unassembled WGS sequence"/>
</dbReference>
<organism evidence="2 3">
    <name type="scientific">Ophiocordyceps sinensis</name>
    <dbReference type="NCBI Taxonomy" id="72228"/>
    <lineage>
        <taxon>Eukaryota</taxon>
        <taxon>Fungi</taxon>
        <taxon>Dikarya</taxon>
        <taxon>Ascomycota</taxon>
        <taxon>Pezizomycotina</taxon>
        <taxon>Sordariomycetes</taxon>
        <taxon>Hypocreomycetidae</taxon>
        <taxon>Hypocreales</taxon>
        <taxon>Ophiocordycipitaceae</taxon>
        <taxon>Ophiocordyceps</taxon>
    </lineage>
</organism>
<protein>
    <recommendedName>
        <fullName evidence="1">Alpha-carbonic anhydrase domain-containing protein</fullName>
    </recommendedName>
</protein>
<name>A0A8H4PR14_9HYPO</name>
<evidence type="ECO:0000313" key="2">
    <source>
        <dbReference type="EMBL" id="KAF4508823.1"/>
    </source>
</evidence>
<feature type="domain" description="Alpha-carbonic anhydrase" evidence="1">
    <location>
        <begin position="1"/>
        <end position="150"/>
    </location>
</feature>
<dbReference type="Pfam" id="PF00194">
    <property type="entry name" value="Carb_anhydrase"/>
    <property type="match status" value="1"/>
</dbReference>
<gene>
    <name evidence="2" type="ORF">G6O67_005155</name>
</gene>
<dbReference type="SUPFAM" id="SSF51069">
    <property type="entry name" value="Carbonic anhydrase"/>
    <property type="match status" value="1"/>
</dbReference>
<keyword evidence="3" id="KW-1185">Reference proteome</keyword>
<evidence type="ECO:0000259" key="1">
    <source>
        <dbReference type="PROSITE" id="PS51144"/>
    </source>
</evidence>
<dbReference type="OrthoDB" id="429145at2759"/>
<reference evidence="2 3" key="1">
    <citation type="journal article" date="2020" name="Genome Biol. Evol.">
        <title>A new high-quality draft genome assembly of the Chinese cordyceps Ophiocordyceps sinensis.</title>
        <authorList>
            <person name="Shu R."/>
            <person name="Zhang J."/>
            <person name="Meng Q."/>
            <person name="Zhang H."/>
            <person name="Zhou G."/>
            <person name="Li M."/>
            <person name="Wu P."/>
            <person name="Zhao Y."/>
            <person name="Chen C."/>
            <person name="Qin Q."/>
        </authorList>
    </citation>
    <scope>NUCLEOTIDE SEQUENCE [LARGE SCALE GENOMIC DNA]</scope>
    <source>
        <strain evidence="2 3">IOZ07</strain>
    </source>
</reference>
<dbReference type="EMBL" id="JAAVMX010000005">
    <property type="protein sequence ID" value="KAF4508823.1"/>
    <property type="molecule type" value="Genomic_DNA"/>
</dbReference>
<dbReference type="InterPro" id="IPR001148">
    <property type="entry name" value="CA_dom"/>
</dbReference>